<organism evidence="3 4">
    <name type="scientific">Colletotrichum karsti</name>
    <dbReference type="NCBI Taxonomy" id="1095194"/>
    <lineage>
        <taxon>Eukaryota</taxon>
        <taxon>Fungi</taxon>
        <taxon>Dikarya</taxon>
        <taxon>Ascomycota</taxon>
        <taxon>Pezizomycotina</taxon>
        <taxon>Sordariomycetes</taxon>
        <taxon>Hypocreomycetidae</taxon>
        <taxon>Glomerellales</taxon>
        <taxon>Glomerellaceae</taxon>
        <taxon>Colletotrichum</taxon>
        <taxon>Colletotrichum boninense species complex</taxon>
    </lineage>
</organism>
<gene>
    <name evidence="3" type="ORF">CkaCkLH20_07263</name>
</gene>
<evidence type="ECO:0000313" key="4">
    <source>
        <dbReference type="Proteomes" id="UP000781932"/>
    </source>
</evidence>
<comment type="caution">
    <text evidence="3">The sequence shown here is derived from an EMBL/GenBank/DDBJ whole genome shotgun (WGS) entry which is preliminary data.</text>
</comment>
<dbReference type="Pfam" id="PF23658">
    <property type="entry name" value="PDZ_CPAF_rel"/>
    <property type="match status" value="1"/>
</dbReference>
<dbReference type="OrthoDB" id="27214at2759"/>
<feature type="signal peptide" evidence="1">
    <location>
        <begin position="1"/>
        <end position="21"/>
    </location>
</feature>
<dbReference type="EMBL" id="JAATWM020000022">
    <property type="protein sequence ID" value="KAF9875443.1"/>
    <property type="molecule type" value="Genomic_DNA"/>
</dbReference>
<evidence type="ECO:0000313" key="3">
    <source>
        <dbReference type="EMBL" id="KAF9875443.1"/>
    </source>
</evidence>
<feature type="domain" description="CPAF-like PDZ" evidence="2">
    <location>
        <begin position="234"/>
        <end position="353"/>
    </location>
</feature>
<dbReference type="AlphaFoldDB" id="A0A9P6LJ90"/>
<dbReference type="GeneID" id="62163054"/>
<dbReference type="InterPro" id="IPR056186">
    <property type="entry name" value="PDZ_CPAF-rel"/>
</dbReference>
<sequence>MKFSIAESSVLLALAARVATAADCNADNCLRAMRATQTPGRLESARAFCATFTGASVAPTATPAFAVDGCKANQVGDAEFRISSACSCIAATSTAPPSATSSVGTATAACAVVSSSWAAQRSATPTPTVNAKLAYDCITSAPLNKAAALRFIAELRPYLEWQSDLAFLKNPPADYFFPPHDVFAALDKVEAGLKADEYPNEHSWQQDMYINVFGPGHDGHLYVYSDILTNAIDWARPFGLVSISEDGTSTPVIKVYDDVMKTPDTASVLSLINGVDATKFIEDLIFAVTGNQDADAAYNSMFYEKAFAANNGTGYFKQGGRTRYVYPGEVTSFTFENGTFLELSNVARLKGNWSGVVDGPSFFKKFAPNADAAPSVAAPAPTTSPSPAPVAAPTGVQGYPAPVIISSDSVVSGYFIDEPGFEDVAVLAMLSFSPEDPPEFQKVVESFFASAVRAGKTKLVVDVQVNGGGYIFQGYDTFRQLFPDIVQEGTGHWRYSPGFKAVSEVFSKNCEGYDPKTASYDLIQQCESVYNWGYDLDRNLSDFTSYQDKFPPAVYQDDQYTDLIQWDFENELDTRNTTTGIGYDVTGYGFRKNFTRPFGGPENIVLLFDGYCASTCTLFSQFMKWDAGVKSIAMGGRPEIQGKIQGVGGVKGSQSYGFSSVYSYTQIAKDATNDTALIEELDRFTTYPISRSSAAGVNVKDEILRQNWDDGTPAQFVAEYSDCRLFWKADHHRDITNLWKDAATAAFKGGKCAFGGIDYAATESTSKRTVERPAPFSRPRIPVQKGKVPQRVPVAKRDAPTSKPWTFEANQYMVAEN</sequence>
<dbReference type="InterPro" id="IPR052766">
    <property type="entry name" value="S41A_metabolite_peptidase"/>
</dbReference>
<protein>
    <recommendedName>
        <fullName evidence="2">CPAF-like PDZ domain-containing protein</fullName>
    </recommendedName>
</protein>
<dbReference type="Gene3D" id="3.90.226.10">
    <property type="entry name" value="2-enoyl-CoA Hydratase, Chain A, domain 1"/>
    <property type="match status" value="1"/>
</dbReference>
<dbReference type="Proteomes" id="UP000781932">
    <property type="component" value="Unassembled WGS sequence"/>
</dbReference>
<dbReference type="PANTHER" id="PTHR37049">
    <property type="entry name" value="PEPTIDASE S41 FAMILY PROTEIN"/>
    <property type="match status" value="1"/>
</dbReference>
<keyword evidence="4" id="KW-1185">Reference proteome</keyword>
<reference evidence="3" key="1">
    <citation type="submission" date="2020-03" db="EMBL/GenBank/DDBJ databases">
        <authorList>
            <person name="He L."/>
        </authorList>
    </citation>
    <scope>NUCLEOTIDE SEQUENCE</scope>
    <source>
        <strain evidence="3">CkLH20</strain>
    </source>
</reference>
<evidence type="ECO:0000259" key="2">
    <source>
        <dbReference type="Pfam" id="PF23658"/>
    </source>
</evidence>
<evidence type="ECO:0000256" key="1">
    <source>
        <dbReference type="SAM" id="SignalP"/>
    </source>
</evidence>
<name>A0A9P6LJ90_9PEZI</name>
<keyword evidence="1" id="KW-0732">Signal</keyword>
<dbReference type="RefSeq" id="XP_038744904.1">
    <property type="nucleotide sequence ID" value="XM_038889980.1"/>
</dbReference>
<dbReference type="SUPFAM" id="SSF52096">
    <property type="entry name" value="ClpP/crotonase"/>
    <property type="match status" value="1"/>
</dbReference>
<reference evidence="3" key="2">
    <citation type="submission" date="2020-11" db="EMBL/GenBank/DDBJ databases">
        <title>Whole genome sequencing of Colletotrichum sp.</title>
        <authorList>
            <person name="Li H."/>
        </authorList>
    </citation>
    <scope>NUCLEOTIDE SEQUENCE</scope>
    <source>
        <strain evidence="3">CkLH20</strain>
    </source>
</reference>
<feature type="chain" id="PRO_5040203819" description="CPAF-like PDZ domain-containing protein" evidence="1">
    <location>
        <begin position="22"/>
        <end position="817"/>
    </location>
</feature>
<proteinExistence type="predicted"/>
<dbReference type="PANTHER" id="PTHR37049:SF4">
    <property type="entry name" value="RHODANESE DOMAIN-CONTAINING PROTEIN"/>
    <property type="match status" value="1"/>
</dbReference>
<dbReference type="InterPro" id="IPR029045">
    <property type="entry name" value="ClpP/crotonase-like_dom_sf"/>
</dbReference>
<accession>A0A9P6LJ90</accession>